<name>A0ABS5K1D8_9BACT</name>
<comment type="caution">
    <text evidence="1">The sequence shown here is derived from an EMBL/GenBank/DDBJ whole genome shotgun (WGS) entry which is preliminary data.</text>
</comment>
<evidence type="ECO:0000313" key="1">
    <source>
        <dbReference type="EMBL" id="MBS2100956.1"/>
    </source>
</evidence>
<keyword evidence="2" id="KW-1185">Reference proteome</keyword>
<accession>A0ABS5K1D8</accession>
<dbReference type="EMBL" id="JAGUCO010000033">
    <property type="protein sequence ID" value="MBS2100956.1"/>
    <property type="molecule type" value="Genomic_DNA"/>
</dbReference>
<sequence>MELSKLRLEKFKHIKVVNFPTDIKIELDSTDIEAEVIIYYIDKFEDVKAFVELSNSSNLPKENRTIMIYKKGRKDGVNRDSIFMPFKEHVYKGFKLKAPMLCSISKELSACVMCKEIG</sequence>
<protein>
    <submittedName>
        <fullName evidence="1">Uncharacterized protein</fullName>
    </submittedName>
</protein>
<gene>
    <name evidence="1" type="ORF">KEM10_21900</name>
</gene>
<dbReference type="Proteomes" id="UP000708576">
    <property type="component" value="Unassembled WGS sequence"/>
</dbReference>
<organism evidence="1 2">
    <name type="scientific">Carboxylicivirga linearis</name>
    <dbReference type="NCBI Taxonomy" id="1628157"/>
    <lineage>
        <taxon>Bacteria</taxon>
        <taxon>Pseudomonadati</taxon>
        <taxon>Bacteroidota</taxon>
        <taxon>Bacteroidia</taxon>
        <taxon>Marinilabiliales</taxon>
        <taxon>Marinilabiliaceae</taxon>
        <taxon>Carboxylicivirga</taxon>
    </lineage>
</organism>
<reference evidence="1 2" key="1">
    <citation type="journal article" date="2015" name="Int. J. Syst. Evol. Microbiol.">
        <title>Carboxylicivirga linearis sp. nov., isolated from a sea cucumber culture pond.</title>
        <authorList>
            <person name="Wang F.Q."/>
            <person name="Zhou Y.X."/>
            <person name="Lin X.Z."/>
            <person name="Chen G.J."/>
            <person name="Du Z.J."/>
        </authorList>
    </citation>
    <scope>NUCLEOTIDE SEQUENCE [LARGE SCALE GENOMIC DNA]</scope>
    <source>
        <strain evidence="1 2">FB218</strain>
    </source>
</reference>
<proteinExistence type="predicted"/>
<evidence type="ECO:0000313" key="2">
    <source>
        <dbReference type="Proteomes" id="UP000708576"/>
    </source>
</evidence>
<dbReference type="RefSeq" id="WP_212219815.1">
    <property type="nucleotide sequence ID" value="NZ_JAGUCO010000033.1"/>
</dbReference>